<reference evidence="1 2" key="2">
    <citation type="submission" date="2018-11" db="EMBL/GenBank/DDBJ databases">
        <authorList>
            <consortium name="Pathogen Informatics"/>
        </authorList>
    </citation>
    <scope>NUCLEOTIDE SEQUENCE [LARGE SCALE GENOMIC DNA]</scope>
    <source>
        <strain evidence="1">Dakar</strain>
        <strain evidence="2">Dakar, Senegal</strain>
    </source>
</reference>
<organism evidence="3">
    <name type="scientific">Schistosoma curassoni</name>
    <dbReference type="NCBI Taxonomy" id="6186"/>
    <lineage>
        <taxon>Eukaryota</taxon>
        <taxon>Metazoa</taxon>
        <taxon>Spiralia</taxon>
        <taxon>Lophotrochozoa</taxon>
        <taxon>Platyhelminthes</taxon>
        <taxon>Trematoda</taxon>
        <taxon>Digenea</taxon>
        <taxon>Strigeidida</taxon>
        <taxon>Schistosomatoidea</taxon>
        <taxon>Schistosomatidae</taxon>
        <taxon>Schistosoma</taxon>
    </lineage>
</organism>
<name>A0A183JVI2_9TREM</name>
<dbReference type="WBParaSite" id="SCUD_0000672701-mRNA-1">
    <property type="protein sequence ID" value="SCUD_0000672701-mRNA-1"/>
    <property type="gene ID" value="SCUD_0000672701"/>
</dbReference>
<evidence type="ECO:0000313" key="2">
    <source>
        <dbReference type="Proteomes" id="UP000279833"/>
    </source>
</evidence>
<evidence type="ECO:0000313" key="1">
    <source>
        <dbReference type="EMBL" id="VDP06867.1"/>
    </source>
</evidence>
<protein>
    <submittedName>
        <fullName evidence="1 3">Uncharacterized protein</fullName>
    </submittedName>
</protein>
<dbReference type="EMBL" id="UZAK01016497">
    <property type="protein sequence ID" value="VDP06867.1"/>
    <property type="molecule type" value="Genomic_DNA"/>
</dbReference>
<reference evidence="3" key="1">
    <citation type="submission" date="2016-06" db="UniProtKB">
        <authorList>
            <consortium name="WormBaseParasite"/>
        </authorList>
    </citation>
    <scope>IDENTIFICATION</scope>
</reference>
<dbReference type="Proteomes" id="UP000279833">
    <property type="component" value="Unassembled WGS sequence"/>
</dbReference>
<sequence>MIDLNNWFHELQDLLEEEETTMENRWKCIKQTLTLMCRESLCSKEHHGKEWISMETVFCIQERKNMNIVINNSRTTATTEKFKSQTEYTESNKRVKKSIRTDKQKYMEHIAMTELKSEREGYLKQL</sequence>
<dbReference type="STRING" id="6186.A0A183JVI2"/>
<dbReference type="AlphaFoldDB" id="A0A183JVI2"/>
<evidence type="ECO:0000313" key="3">
    <source>
        <dbReference type="WBParaSite" id="SCUD_0000672701-mRNA-1"/>
    </source>
</evidence>
<gene>
    <name evidence="1" type="ORF">SCUD_LOCUS6727</name>
</gene>
<proteinExistence type="predicted"/>
<keyword evidence="2" id="KW-1185">Reference proteome</keyword>
<accession>A0A183JVI2</accession>